<evidence type="ECO:0000256" key="6">
    <source>
        <dbReference type="HAMAP-Rule" id="MF_00074"/>
    </source>
</evidence>
<dbReference type="FunFam" id="3.40.50.150:FF:000041">
    <property type="entry name" value="Ribosomal RNA small subunit methyltransferase G"/>
    <property type="match status" value="1"/>
</dbReference>
<evidence type="ECO:0000256" key="4">
    <source>
        <dbReference type="ARBA" id="ARBA00022679"/>
    </source>
</evidence>
<feature type="binding site" evidence="6">
    <location>
        <begin position="127"/>
        <end position="128"/>
    </location>
    <ligand>
        <name>S-adenosyl-L-methionine</name>
        <dbReference type="ChEBI" id="CHEBI:59789"/>
    </ligand>
</feature>
<keyword evidence="3 6" id="KW-0489">Methyltransferase</keyword>
<feature type="binding site" evidence="6">
    <location>
        <position position="146"/>
    </location>
    <ligand>
        <name>S-adenosyl-L-methionine</name>
        <dbReference type="ChEBI" id="CHEBI:59789"/>
    </ligand>
</feature>
<evidence type="ECO:0000313" key="7">
    <source>
        <dbReference type="EMBL" id="GAP40570.1"/>
    </source>
</evidence>
<dbReference type="EMBL" id="DF968181">
    <property type="protein sequence ID" value="GAP40570.1"/>
    <property type="molecule type" value="Genomic_DNA"/>
</dbReference>
<comment type="similarity">
    <text evidence="6">Belongs to the methyltransferase superfamily. RNA methyltransferase RsmG family.</text>
</comment>
<dbReference type="Proteomes" id="UP000053370">
    <property type="component" value="Unassembled WGS sequence"/>
</dbReference>
<dbReference type="PANTHER" id="PTHR31760">
    <property type="entry name" value="S-ADENOSYL-L-METHIONINE-DEPENDENT METHYLTRANSFERASES SUPERFAMILY PROTEIN"/>
    <property type="match status" value="1"/>
</dbReference>
<feature type="binding site" evidence="6">
    <location>
        <position position="81"/>
    </location>
    <ligand>
        <name>S-adenosyl-L-methionine</name>
        <dbReference type="ChEBI" id="CHEBI:59789"/>
    </ligand>
</feature>
<dbReference type="GO" id="GO:0070043">
    <property type="term" value="F:rRNA (guanine-N7-)-methyltransferase activity"/>
    <property type="evidence" value="ECO:0007669"/>
    <property type="project" value="UniProtKB-UniRule"/>
</dbReference>
<keyword evidence="1 6" id="KW-0963">Cytoplasm</keyword>
<dbReference type="NCBIfam" id="TIGR00138">
    <property type="entry name" value="rsmG_gidB"/>
    <property type="match status" value="1"/>
</dbReference>
<dbReference type="HAMAP" id="MF_00074">
    <property type="entry name" value="16SrRNA_methyltr_G"/>
    <property type="match status" value="1"/>
</dbReference>
<evidence type="ECO:0000256" key="3">
    <source>
        <dbReference type="ARBA" id="ARBA00022603"/>
    </source>
</evidence>
<dbReference type="AlphaFoldDB" id="A0A0S7BJV9"/>
<protein>
    <recommendedName>
        <fullName evidence="6">Ribosomal RNA small subunit methyltransferase G</fullName>
        <ecNumber evidence="6">2.1.1.-</ecNumber>
    </recommendedName>
    <alternativeName>
        <fullName evidence="6">16S rRNA 7-methylguanosine methyltransferase</fullName>
        <shortName evidence="6">16S rRNA m7G methyltransferase</shortName>
    </alternativeName>
</protein>
<feature type="binding site" evidence="6">
    <location>
        <begin position="99"/>
        <end position="101"/>
    </location>
    <ligand>
        <name>S-adenosyl-L-methionine</name>
        <dbReference type="ChEBI" id="CHEBI:59789"/>
    </ligand>
</feature>
<evidence type="ECO:0000313" key="8">
    <source>
        <dbReference type="Proteomes" id="UP000053370"/>
    </source>
</evidence>
<dbReference type="InterPro" id="IPR029063">
    <property type="entry name" value="SAM-dependent_MTases_sf"/>
</dbReference>
<keyword evidence="4 6" id="KW-0808">Transferase</keyword>
<dbReference type="PIRSF" id="PIRSF003078">
    <property type="entry name" value="GidB"/>
    <property type="match status" value="1"/>
</dbReference>
<organism evidence="7">
    <name type="scientific">Flexilinea flocculi</name>
    <dbReference type="NCBI Taxonomy" id="1678840"/>
    <lineage>
        <taxon>Bacteria</taxon>
        <taxon>Bacillati</taxon>
        <taxon>Chloroflexota</taxon>
        <taxon>Anaerolineae</taxon>
        <taxon>Anaerolineales</taxon>
        <taxon>Anaerolineaceae</taxon>
        <taxon>Flexilinea</taxon>
    </lineage>
</organism>
<comment type="subcellular location">
    <subcellularLocation>
        <location evidence="6">Cytoplasm</location>
    </subcellularLocation>
</comment>
<comment type="function">
    <text evidence="6">Specifically methylates the N7 position of a guanine in 16S rRNA.</text>
</comment>
<accession>A0A0S7BJV9</accession>
<dbReference type="SUPFAM" id="SSF53335">
    <property type="entry name" value="S-adenosyl-L-methionine-dependent methyltransferases"/>
    <property type="match status" value="1"/>
</dbReference>
<dbReference type="Gene3D" id="3.40.50.150">
    <property type="entry name" value="Vaccinia Virus protein VP39"/>
    <property type="match status" value="1"/>
</dbReference>
<keyword evidence="8" id="KW-1185">Reference proteome</keyword>
<keyword evidence="2 6" id="KW-0698">rRNA processing</keyword>
<dbReference type="EC" id="2.1.1.-" evidence="6"/>
<sequence length="237" mass="26434">MEIWVKYALEYLNISLSVYQQEQFAVYEQLLLEWNEKFNLTAVRDIGGIRIKHFLDSLTCTKALGDLNGKNLADIGTGAGFPGIPLKILFPEMNLLLADATGKKVNFCQHVIQTLGLKNSRAIQARAEEMGLSKEHRERYDVVAARAVARLPILCEYLLPLVKIGGVMIAQKGETAADELAQSKKAIQILGGKNQSILSVSMPFFEDRRYLVLIQKASATPFNYPRRTGLPSQKPIL</sequence>
<evidence type="ECO:0000256" key="2">
    <source>
        <dbReference type="ARBA" id="ARBA00022552"/>
    </source>
</evidence>
<dbReference type="STRING" id="1678840.ATC1_13547"/>
<proteinExistence type="inferred from homology"/>
<evidence type="ECO:0000256" key="1">
    <source>
        <dbReference type="ARBA" id="ARBA00022490"/>
    </source>
</evidence>
<dbReference type="GO" id="GO:0005829">
    <property type="term" value="C:cytosol"/>
    <property type="evidence" value="ECO:0007669"/>
    <property type="project" value="TreeGrafter"/>
</dbReference>
<name>A0A0S7BJV9_9CHLR</name>
<feature type="binding site" evidence="6">
    <location>
        <position position="76"/>
    </location>
    <ligand>
        <name>S-adenosyl-L-methionine</name>
        <dbReference type="ChEBI" id="CHEBI:59789"/>
    </ligand>
</feature>
<dbReference type="InterPro" id="IPR003682">
    <property type="entry name" value="rRNA_ssu_MeTfrase_G"/>
</dbReference>
<dbReference type="PANTHER" id="PTHR31760:SF0">
    <property type="entry name" value="S-ADENOSYL-L-METHIONINE-DEPENDENT METHYLTRANSFERASES SUPERFAMILY PROTEIN"/>
    <property type="match status" value="1"/>
</dbReference>
<reference evidence="7" key="1">
    <citation type="journal article" date="2015" name="Genome Announc.">
        <title>Draft Genome Sequence of Anaerolineae Strain TC1, a Novel Isolate from a Methanogenic Wastewater Treatment System.</title>
        <authorList>
            <person name="Matsuura N."/>
            <person name="Tourlousse D.M."/>
            <person name="Sun L."/>
            <person name="Toyonaga M."/>
            <person name="Kuroda K."/>
            <person name="Ohashi A."/>
            <person name="Cruz R."/>
            <person name="Yamaguchi T."/>
            <person name="Sekiguchi Y."/>
        </authorList>
    </citation>
    <scope>NUCLEOTIDE SEQUENCE [LARGE SCALE GENOMIC DNA]</scope>
    <source>
        <strain evidence="7">TC1</strain>
    </source>
</reference>
<dbReference type="Pfam" id="PF02527">
    <property type="entry name" value="GidB"/>
    <property type="match status" value="1"/>
</dbReference>
<gene>
    <name evidence="6" type="primary">rsmG</name>
    <name evidence="7" type="ORF">ATC1_13547</name>
</gene>
<keyword evidence="5 6" id="KW-0949">S-adenosyl-L-methionine</keyword>
<dbReference type="OrthoDB" id="9808773at2"/>
<dbReference type="PATRIC" id="fig|1678840.3.peg.1853"/>
<evidence type="ECO:0000256" key="5">
    <source>
        <dbReference type="ARBA" id="ARBA00022691"/>
    </source>
</evidence>